<keyword evidence="3" id="KW-0732">Signal</keyword>
<dbReference type="PRINTS" id="PR00007">
    <property type="entry name" value="COMPLEMNTC1Q"/>
</dbReference>
<reference evidence="6" key="1">
    <citation type="submission" date="2021-03" db="EMBL/GenBank/DDBJ databases">
        <authorList>
            <person name="Bekaert M."/>
        </authorList>
    </citation>
    <scope>NUCLEOTIDE SEQUENCE</scope>
</reference>
<dbReference type="EMBL" id="CAJPWZ010002026">
    <property type="protein sequence ID" value="CAG2229451.1"/>
    <property type="molecule type" value="Genomic_DNA"/>
</dbReference>
<accession>A0A8S3TDA1</accession>
<dbReference type="PANTHER" id="PTHR22923">
    <property type="entry name" value="CEREBELLIN-RELATED"/>
    <property type="match status" value="1"/>
</dbReference>
<evidence type="ECO:0000256" key="3">
    <source>
        <dbReference type="ARBA" id="ARBA00022729"/>
    </source>
</evidence>
<feature type="coiled-coil region" evidence="4">
    <location>
        <begin position="32"/>
        <end position="59"/>
    </location>
</feature>
<feature type="domain" description="C1q" evidence="5">
    <location>
        <begin position="55"/>
        <end position="185"/>
    </location>
</feature>
<evidence type="ECO:0000256" key="2">
    <source>
        <dbReference type="ARBA" id="ARBA00022525"/>
    </source>
</evidence>
<dbReference type="OrthoDB" id="6154955at2759"/>
<evidence type="ECO:0000313" key="7">
    <source>
        <dbReference type="Proteomes" id="UP000683360"/>
    </source>
</evidence>
<dbReference type="PANTHER" id="PTHR22923:SF116">
    <property type="entry name" value="C1Q DOMAIN-CONTAINING PROTEIN"/>
    <property type="match status" value="1"/>
</dbReference>
<evidence type="ECO:0000256" key="4">
    <source>
        <dbReference type="SAM" id="Coils"/>
    </source>
</evidence>
<dbReference type="GO" id="GO:0005576">
    <property type="term" value="C:extracellular region"/>
    <property type="evidence" value="ECO:0007669"/>
    <property type="project" value="UniProtKB-SubCell"/>
</dbReference>
<evidence type="ECO:0000259" key="5">
    <source>
        <dbReference type="PROSITE" id="PS50871"/>
    </source>
</evidence>
<dbReference type="SUPFAM" id="SSF49842">
    <property type="entry name" value="TNF-like"/>
    <property type="match status" value="1"/>
</dbReference>
<name>A0A8S3TDA1_MYTED</name>
<evidence type="ECO:0000256" key="1">
    <source>
        <dbReference type="ARBA" id="ARBA00004613"/>
    </source>
</evidence>
<dbReference type="InterPro" id="IPR008983">
    <property type="entry name" value="Tumour_necrosis_fac-like_dom"/>
</dbReference>
<dbReference type="PROSITE" id="PS50871">
    <property type="entry name" value="C1Q"/>
    <property type="match status" value="1"/>
</dbReference>
<dbReference type="Gene3D" id="2.60.120.40">
    <property type="match status" value="1"/>
</dbReference>
<dbReference type="InterPro" id="IPR001073">
    <property type="entry name" value="C1q_dom"/>
</dbReference>
<dbReference type="AlphaFoldDB" id="A0A8S3TDA1"/>
<evidence type="ECO:0000313" key="6">
    <source>
        <dbReference type="EMBL" id="CAG2229451.1"/>
    </source>
</evidence>
<keyword evidence="2" id="KW-0964">Secreted</keyword>
<sequence>MFIVVLSISTLHHVSSKGQLKRLLLGTSDDRLQQMEIQVQNLTQTVHLLQEKVNEHNQHIAFYATLTAHTTLGQQQTVEFDKVSTNIGGAYNGISGIFTVPVTGLYHFSTTMLQMTSANNQIHTQIMKNSVEIGRNYGNENRSSGTMDVVVMAQKGDLVYVRHFSSAQQAIFGSGYSSFSGFLIG</sequence>
<comment type="caution">
    <text evidence="6">The sequence shown here is derived from an EMBL/GenBank/DDBJ whole genome shotgun (WGS) entry which is preliminary data.</text>
</comment>
<organism evidence="6 7">
    <name type="scientific">Mytilus edulis</name>
    <name type="common">Blue mussel</name>
    <dbReference type="NCBI Taxonomy" id="6550"/>
    <lineage>
        <taxon>Eukaryota</taxon>
        <taxon>Metazoa</taxon>
        <taxon>Spiralia</taxon>
        <taxon>Lophotrochozoa</taxon>
        <taxon>Mollusca</taxon>
        <taxon>Bivalvia</taxon>
        <taxon>Autobranchia</taxon>
        <taxon>Pteriomorphia</taxon>
        <taxon>Mytilida</taxon>
        <taxon>Mytiloidea</taxon>
        <taxon>Mytilidae</taxon>
        <taxon>Mytilinae</taxon>
        <taxon>Mytilus</taxon>
    </lineage>
</organism>
<proteinExistence type="predicted"/>
<dbReference type="Pfam" id="PF00386">
    <property type="entry name" value="C1q"/>
    <property type="match status" value="1"/>
</dbReference>
<keyword evidence="7" id="KW-1185">Reference proteome</keyword>
<dbReference type="SMART" id="SM00110">
    <property type="entry name" value="C1Q"/>
    <property type="match status" value="1"/>
</dbReference>
<dbReference type="InterPro" id="IPR050822">
    <property type="entry name" value="Cerebellin_Synaptic_Org"/>
</dbReference>
<comment type="subcellular location">
    <subcellularLocation>
        <location evidence="1">Secreted</location>
    </subcellularLocation>
</comment>
<protein>
    <recommendedName>
        <fullName evidence="5">C1q domain-containing protein</fullName>
    </recommendedName>
</protein>
<gene>
    <name evidence="6" type="ORF">MEDL_42327</name>
</gene>
<dbReference type="Proteomes" id="UP000683360">
    <property type="component" value="Unassembled WGS sequence"/>
</dbReference>
<keyword evidence="4" id="KW-0175">Coiled coil</keyword>